<dbReference type="PANTHER" id="PTHR33159">
    <property type="entry name" value="RPM1-INTERACTING PROTEIN 4 (RIN4) FAMILY PROTEIN"/>
    <property type="match status" value="1"/>
</dbReference>
<dbReference type="EMBL" id="JAGGNH010000001">
    <property type="protein sequence ID" value="KAJ0988881.1"/>
    <property type="molecule type" value="Genomic_DNA"/>
</dbReference>
<comment type="caution">
    <text evidence="3">The sequence shown here is derived from an EMBL/GenBank/DDBJ whole genome shotgun (WGS) entry which is preliminary data.</text>
</comment>
<feature type="compositionally biased region" description="Basic and acidic residues" evidence="1">
    <location>
        <begin position="78"/>
        <end position="89"/>
    </location>
</feature>
<dbReference type="InterPro" id="IPR040387">
    <property type="entry name" value="RIN4/NOI4"/>
</dbReference>
<reference evidence="3" key="1">
    <citation type="submission" date="2021-03" db="EMBL/GenBank/DDBJ databases">
        <authorList>
            <person name="Li Z."/>
            <person name="Yang C."/>
        </authorList>
    </citation>
    <scope>NUCLEOTIDE SEQUENCE</scope>
    <source>
        <strain evidence="3">Dzin_1.0</strain>
        <tissue evidence="3">Leaf</tissue>
    </source>
</reference>
<dbReference type="InterPro" id="IPR008700">
    <property type="entry name" value="TypeIII_avirulence_cleave"/>
</dbReference>
<name>A0A9D5DBE7_9LILI</name>
<evidence type="ECO:0000313" key="4">
    <source>
        <dbReference type="Proteomes" id="UP001085076"/>
    </source>
</evidence>
<evidence type="ECO:0000256" key="1">
    <source>
        <dbReference type="SAM" id="MobiDB-lite"/>
    </source>
</evidence>
<protein>
    <recommendedName>
        <fullName evidence="2">RIN4 pathogenic type III effector avirulence factor Avr cleavage site domain-containing protein</fullName>
    </recommendedName>
</protein>
<keyword evidence="4" id="KW-1185">Reference proteome</keyword>
<feature type="region of interest" description="Disordered" evidence="1">
    <location>
        <begin position="1"/>
        <end position="197"/>
    </location>
</feature>
<dbReference type="GO" id="GO:0005886">
    <property type="term" value="C:plasma membrane"/>
    <property type="evidence" value="ECO:0007669"/>
    <property type="project" value="TreeGrafter"/>
</dbReference>
<dbReference type="AlphaFoldDB" id="A0A9D5DBE7"/>
<evidence type="ECO:0000259" key="2">
    <source>
        <dbReference type="Pfam" id="PF05627"/>
    </source>
</evidence>
<proteinExistence type="predicted"/>
<dbReference type="Proteomes" id="UP001085076">
    <property type="component" value="Miscellaneous, Linkage group lg01"/>
</dbReference>
<dbReference type="PANTHER" id="PTHR33159:SF6">
    <property type="entry name" value="RPM1-INTERACTING PROTEIN 4"/>
    <property type="match status" value="1"/>
</dbReference>
<dbReference type="Pfam" id="PF05627">
    <property type="entry name" value="AvrRpt-cleavage"/>
    <property type="match status" value="2"/>
</dbReference>
<organism evidence="3 4">
    <name type="scientific">Dioscorea zingiberensis</name>
    <dbReference type="NCBI Taxonomy" id="325984"/>
    <lineage>
        <taxon>Eukaryota</taxon>
        <taxon>Viridiplantae</taxon>
        <taxon>Streptophyta</taxon>
        <taxon>Embryophyta</taxon>
        <taxon>Tracheophyta</taxon>
        <taxon>Spermatophyta</taxon>
        <taxon>Magnoliopsida</taxon>
        <taxon>Liliopsida</taxon>
        <taxon>Dioscoreales</taxon>
        <taxon>Dioscoreaceae</taxon>
        <taxon>Dioscorea</taxon>
    </lineage>
</organism>
<feature type="domain" description="RIN4 pathogenic type III effector avirulence factor Avr cleavage site" evidence="2">
    <location>
        <begin position="177"/>
        <end position="209"/>
    </location>
</feature>
<evidence type="ECO:0000313" key="3">
    <source>
        <dbReference type="EMBL" id="KAJ0988881.1"/>
    </source>
</evidence>
<dbReference type="OrthoDB" id="1109067at2759"/>
<feature type="compositionally biased region" description="Polar residues" evidence="1">
    <location>
        <begin position="52"/>
        <end position="63"/>
    </location>
</feature>
<feature type="compositionally biased region" description="Polar residues" evidence="1">
    <location>
        <begin position="115"/>
        <end position="144"/>
    </location>
</feature>
<reference evidence="3" key="2">
    <citation type="journal article" date="2022" name="Hortic Res">
        <title>The genome of Dioscorea zingiberensis sheds light on the biosynthesis, origin and evolution of the medicinally important diosgenin saponins.</title>
        <authorList>
            <person name="Li Y."/>
            <person name="Tan C."/>
            <person name="Li Z."/>
            <person name="Guo J."/>
            <person name="Li S."/>
            <person name="Chen X."/>
            <person name="Wang C."/>
            <person name="Dai X."/>
            <person name="Yang H."/>
            <person name="Song W."/>
            <person name="Hou L."/>
            <person name="Xu J."/>
            <person name="Tong Z."/>
            <person name="Xu A."/>
            <person name="Yuan X."/>
            <person name="Wang W."/>
            <person name="Yang Q."/>
            <person name="Chen L."/>
            <person name="Sun Z."/>
            <person name="Wang K."/>
            <person name="Pan B."/>
            <person name="Chen J."/>
            <person name="Bao Y."/>
            <person name="Liu F."/>
            <person name="Qi X."/>
            <person name="Gang D.R."/>
            <person name="Wen J."/>
            <person name="Li J."/>
        </authorList>
    </citation>
    <scope>NUCLEOTIDE SEQUENCE</scope>
    <source>
        <strain evidence="3">Dzin_1.0</strain>
    </source>
</reference>
<gene>
    <name evidence="3" type="ORF">J5N97_007237</name>
</gene>
<sequence length="243" mass="27097">MAQHAHVPKFGNWDNSDVPYTQHFDDARRGRNAGRMINPNDPQENPEAFSQDRPSAQAPSSKIDTNREAARRKHERRSSKEDVELHRPTDSPARYDNIQKPFSDSPHHRRARRVSTGSDHSVEQSPLHPNSQPKPAKSGVSSSPLERRISSESHGVAPRTPGRSRLRQGGRGDETPEKGSTVPEFGEWEKDPASADGYTGIFDNLRAERHDGSARVPIGRNDSAYADKKSESASCSCFSWLKK</sequence>
<feature type="domain" description="RIN4 pathogenic type III effector avirulence factor Avr cleavage site" evidence="2">
    <location>
        <begin position="3"/>
        <end position="31"/>
    </location>
</feature>
<accession>A0A9D5DBE7</accession>